<dbReference type="SMART" id="SM00939">
    <property type="entry name" value="PepX_C"/>
    <property type="match status" value="1"/>
</dbReference>
<dbReference type="Pfam" id="PF08530">
    <property type="entry name" value="PepX_C"/>
    <property type="match status" value="1"/>
</dbReference>
<protein>
    <submittedName>
        <fullName evidence="3">CocE/NonD family hydrolase</fullName>
    </submittedName>
</protein>
<dbReference type="InterPro" id="IPR008979">
    <property type="entry name" value="Galactose-bd-like_sf"/>
</dbReference>
<reference evidence="3" key="1">
    <citation type="journal article" date="2021" name="PeerJ">
        <title>Extensive microbial diversity within the chicken gut microbiome revealed by metagenomics and culture.</title>
        <authorList>
            <person name="Gilroy R."/>
            <person name="Ravi A."/>
            <person name="Getino M."/>
            <person name="Pursley I."/>
            <person name="Horton D.L."/>
            <person name="Alikhan N.F."/>
            <person name="Baker D."/>
            <person name="Gharbi K."/>
            <person name="Hall N."/>
            <person name="Watson M."/>
            <person name="Adriaenssens E.M."/>
            <person name="Foster-Nyarko E."/>
            <person name="Jarju S."/>
            <person name="Secka A."/>
            <person name="Antonio M."/>
            <person name="Oren A."/>
            <person name="Chaudhuri R.R."/>
            <person name="La Ragione R."/>
            <person name="Hildebrand F."/>
            <person name="Pallen M.J."/>
        </authorList>
    </citation>
    <scope>NUCLEOTIDE SEQUENCE</scope>
    <source>
        <strain evidence="3">ChiSjej1B19-5720</strain>
    </source>
</reference>
<dbReference type="EMBL" id="DWYZ01000072">
    <property type="protein sequence ID" value="HJB27792.1"/>
    <property type="molecule type" value="Genomic_DNA"/>
</dbReference>
<dbReference type="InterPro" id="IPR005674">
    <property type="entry name" value="CocE/Ser_esterase"/>
</dbReference>
<gene>
    <name evidence="3" type="ORF">IAA06_03245</name>
</gene>
<dbReference type="SUPFAM" id="SSF53474">
    <property type="entry name" value="alpha/beta-Hydrolases"/>
    <property type="match status" value="1"/>
</dbReference>
<dbReference type="GO" id="GO:0008239">
    <property type="term" value="F:dipeptidyl-peptidase activity"/>
    <property type="evidence" value="ECO:0007669"/>
    <property type="project" value="InterPro"/>
</dbReference>
<dbReference type="SUPFAM" id="SSF49785">
    <property type="entry name" value="Galactose-binding domain-like"/>
    <property type="match status" value="1"/>
</dbReference>
<dbReference type="Gene3D" id="1.10.3020.10">
    <property type="entry name" value="alpha-amino acid ester hydrolase ( Helical cap domain)"/>
    <property type="match status" value="1"/>
</dbReference>
<proteinExistence type="predicted"/>
<evidence type="ECO:0000313" key="4">
    <source>
        <dbReference type="Proteomes" id="UP000823842"/>
    </source>
</evidence>
<dbReference type="NCBIfam" id="TIGR00976">
    <property type="entry name" value="CocE_NonD"/>
    <property type="match status" value="1"/>
</dbReference>
<dbReference type="Proteomes" id="UP000823842">
    <property type="component" value="Unassembled WGS sequence"/>
</dbReference>
<organism evidence="3 4">
    <name type="scientific">Candidatus Blautia faecavium</name>
    <dbReference type="NCBI Taxonomy" id="2838487"/>
    <lineage>
        <taxon>Bacteria</taxon>
        <taxon>Bacillati</taxon>
        <taxon>Bacillota</taxon>
        <taxon>Clostridia</taxon>
        <taxon>Lachnospirales</taxon>
        <taxon>Lachnospiraceae</taxon>
        <taxon>Blautia</taxon>
    </lineage>
</organism>
<dbReference type="InterPro" id="IPR000383">
    <property type="entry name" value="Xaa-Pro-like_dom"/>
</dbReference>
<dbReference type="Gene3D" id="3.40.50.1820">
    <property type="entry name" value="alpha/beta hydrolase"/>
    <property type="match status" value="1"/>
</dbReference>
<dbReference type="InterPro" id="IPR029058">
    <property type="entry name" value="AB_hydrolase_fold"/>
</dbReference>
<name>A0A9D2RV33_9FIRM</name>
<sequence>MNKKEEQTARLRALYAELPSTYKKEEIIKEEIMLPMEDGVRLRTVFWKPKGVKALSVIVTRSCYPSQEAEMEVHGEECALRGFGFVVQWCRGTNGSEGQWEPNTYERQDGLCTMEYLSKKKEIKNIGYWGNSYLASTGWCMADKVPEKVKSMYLGVYGTDRYVSVYQDGLFRQDIFTWWSMENAGVPITADYLQSCRYRPQTEVDEALWGTRLPWYRDWITNTDEDSDYWSRKGFWRMMRDIPQKTKIPVFIREGWYDHHLGSAAVTWERLGKESKEHSTLQIGPWRHFYDYVLEGQKTENIKDDSVSSVLSWFEETLKKERKPEKKCELYVIGADRWITVRDPKELDTKEIILHLDAAEGKKEAGRLKSSPGKTGKVSYIYDPEDPVPSHGTESCFKSRKEIGSLFQPKEGYREDVASFVSELLEEPVTILGKMEVCLWVSSDAEDTAFTAKIMEVFADGSCVNIRGSITTLAYRNGSVKRQAYRPNDKVMVRIEMWPVGWRTKKGSRLRVDISSSDFPQYAVHTNYPGIWSRQEKSKRAGQTIYTGEGQDSCLKIPAADIDHLSNK</sequence>
<evidence type="ECO:0000256" key="1">
    <source>
        <dbReference type="ARBA" id="ARBA00022801"/>
    </source>
</evidence>
<feature type="domain" description="Xaa-Pro dipeptidyl-peptidase C-terminal" evidence="2">
    <location>
        <begin position="311"/>
        <end position="556"/>
    </location>
</feature>
<keyword evidence="1 3" id="KW-0378">Hydrolase</keyword>
<reference evidence="3" key="2">
    <citation type="submission" date="2021-04" db="EMBL/GenBank/DDBJ databases">
        <authorList>
            <person name="Gilroy R."/>
        </authorList>
    </citation>
    <scope>NUCLEOTIDE SEQUENCE</scope>
    <source>
        <strain evidence="3">ChiSjej1B19-5720</strain>
    </source>
</reference>
<dbReference type="InterPro" id="IPR013736">
    <property type="entry name" value="Xaa-Pro_dipept_C"/>
</dbReference>
<comment type="caution">
    <text evidence="3">The sequence shown here is derived from an EMBL/GenBank/DDBJ whole genome shotgun (WGS) entry which is preliminary data.</text>
</comment>
<accession>A0A9D2RV33</accession>
<dbReference type="Gene3D" id="2.60.120.260">
    <property type="entry name" value="Galactose-binding domain-like"/>
    <property type="match status" value="1"/>
</dbReference>
<evidence type="ECO:0000313" key="3">
    <source>
        <dbReference type="EMBL" id="HJB27792.1"/>
    </source>
</evidence>
<dbReference type="Pfam" id="PF02129">
    <property type="entry name" value="Peptidase_S15"/>
    <property type="match status" value="1"/>
</dbReference>
<evidence type="ECO:0000259" key="2">
    <source>
        <dbReference type="SMART" id="SM00939"/>
    </source>
</evidence>
<dbReference type="AlphaFoldDB" id="A0A9D2RV33"/>